<reference evidence="9" key="1">
    <citation type="submission" date="2025-08" db="UniProtKB">
        <authorList>
            <consortium name="Ensembl"/>
        </authorList>
    </citation>
    <scope>IDENTIFICATION</scope>
</reference>
<dbReference type="SUPFAM" id="SSF52540">
    <property type="entry name" value="P-loop containing nucleoside triphosphate hydrolases"/>
    <property type="match status" value="1"/>
</dbReference>
<evidence type="ECO:0000256" key="1">
    <source>
        <dbReference type="ARBA" id="ARBA00004186"/>
    </source>
</evidence>
<evidence type="ECO:0000256" key="6">
    <source>
        <dbReference type="ARBA" id="ARBA00023212"/>
    </source>
</evidence>
<keyword evidence="6" id="KW-0206">Cytoskeleton</keyword>
<evidence type="ECO:0000259" key="8">
    <source>
        <dbReference type="Pfam" id="PF00004"/>
    </source>
</evidence>
<dbReference type="GO" id="GO:0016853">
    <property type="term" value="F:isomerase activity"/>
    <property type="evidence" value="ECO:0007669"/>
    <property type="project" value="UniProtKB-KW"/>
</dbReference>
<keyword evidence="4" id="KW-0547">Nucleotide-binding</keyword>
<accession>A0A8C1Y0X1</accession>
<evidence type="ECO:0000313" key="9">
    <source>
        <dbReference type="Ensembl" id="ENSCCRP00015087789.1"/>
    </source>
</evidence>
<comment type="subcellular location">
    <subcellularLocation>
        <location evidence="1">Cytoplasm</location>
        <location evidence="1">Cytoskeleton</location>
        <location evidence="1">Spindle</location>
    </subcellularLocation>
</comment>
<evidence type="ECO:0000256" key="3">
    <source>
        <dbReference type="ARBA" id="ARBA00022701"/>
    </source>
</evidence>
<keyword evidence="3" id="KW-0493">Microtubule</keyword>
<evidence type="ECO:0000256" key="5">
    <source>
        <dbReference type="ARBA" id="ARBA00022840"/>
    </source>
</evidence>
<name>A0A8C1Y0X1_CYPCA</name>
<dbReference type="Ensembl" id="ENSCCRT00015090615.1">
    <property type="protein sequence ID" value="ENSCCRP00015087789.1"/>
    <property type="gene ID" value="ENSCCRG00015035423.1"/>
</dbReference>
<dbReference type="GO" id="GO:0016887">
    <property type="term" value="F:ATP hydrolysis activity"/>
    <property type="evidence" value="ECO:0007669"/>
    <property type="project" value="InterPro"/>
</dbReference>
<dbReference type="InterPro" id="IPR003959">
    <property type="entry name" value="ATPase_AAA_core"/>
</dbReference>
<evidence type="ECO:0000256" key="2">
    <source>
        <dbReference type="ARBA" id="ARBA00022490"/>
    </source>
</evidence>
<dbReference type="InterPro" id="IPR050304">
    <property type="entry name" value="MT-severing_AAA_ATPase"/>
</dbReference>
<dbReference type="GO" id="GO:0005524">
    <property type="term" value="F:ATP binding"/>
    <property type="evidence" value="ECO:0007669"/>
    <property type="project" value="UniProtKB-KW"/>
</dbReference>
<protein>
    <submittedName>
        <fullName evidence="9">Katanin p60 subunit A-like 2</fullName>
    </submittedName>
</protein>
<sequence>MDHSYQARRTANQGEGGETEMVLMYHHLLEKGYMDSANVKALEEKKAVLRCVIMLTWRPILWNMSYYFIKFQNYTKLTKTLEEQGEILHLIYVKLHKYSPLFPFIHTEGGTCIIEALYFIFLSCLSIKGIYLHNPIVRWDDIIGLEAAKRLVKEAVFYPIKELGLTFLFSDLPPPPPPPMLAKAVATECNTTFFIISTSSIVRKWRGVSEKLVLFELARYHAPSTIFLDELESVMSQRGVGQGRAMISHWLPPVSNTGGVELNYDSLAQHNTWTVITATNKYFYRTTTYSFINYMLFCY</sequence>
<proteinExistence type="predicted"/>
<dbReference type="PANTHER" id="PTHR23074:SF78">
    <property type="entry name" value="KATANIN P60 ATPASE-CONTAINING SUBUNIT A-LIKE 2"/>
    <property type="match status" value="1"/>
</dbReference>
<evidence type="ECO:0000256" key="7">
    <source>
        <dbReference type="ARBA" id="ARBA00023235"/>
    </source>
</evidence>
<dbReference type="PANTHER" id="PTHR23074">
    <property type="entry name" value="AAA DOMAIN-CONTAINING"/>
    <property type="match status" value="1"/>
</dbReference>
<feature type="domain" description="ATPase AAA-type core" evidence="8">
    <location>
        <begin position="180"/>
        <end position="281"/>
    </location>
</feature>
<keyword evidence="7" id="KW-0413">Isomerase</keyword>
<dbReference type="AlphaFoldDB" id="A0A8C1Y0X1"/>
<dbReference type="InterPro" id="IPR027417">
    <property type="entry name" value="P-loop_NTPase"/>
</dbReference>
<evidence type="ECO:0000256" key="4">
    <source>
        <dbReference type="ARBA" id="ARBA00022741"/>
    </source>
</evidence>
<organism evidence="9 10">
    <name type="scientific">Cyprinus carpio</name>
    <name type="common">Common carp</name>
    <dbReference type="NCBI Taxonomy" id="7962"/>
    <lineage>
        <taxon>Eukaryota</taxon>
        <taxon>Metazoa</taxon>
        <taxon>Chordata</taxon>
        <taxon>Craniata</taxon>
        <taxon>Vertebrata</taxon>
        <taxon>Euteleostomi</taxon>
        <taxon>Actinopterygii</taxon>
        <taxon>Neopterygii</taxon>
        <taxon>Teleostei</taxon>
        <taxon>Ostariophysi</taxon>
        <taxon>Cypriniformes</taxon>
        <taxon>Cyprinidae</taxon>
        <taxon>Cyprininae</taxon>
        <taxon>Cyprinus</taxon>
    </lineage>
</organism>
<keyword evidence="5" id="KW-0067">ATP-binding</keyword>
<dbReference type="Proteomes" id="UP000694700">
    <property type="component" value="Unplaced"/>
</dbReference>
<dbReference type="Pfam" id="PF00004">
    <property type="entry name" value="AAA"/>
    <property type="match status" value="1"/>
</dbReference>
<evidence type="ECO:0000313" key="10">
    <source>
        <dbReference type="Proteomes" id="UP000694700"/>
    </source>
</evidence>
<dbReference type="Gene3D" id="3.40.50.300">
    <property type="entry name" value="P-loop containing nucleotide triphosphate hydrolases"/>
    <property type="match status" value="1"/>
</dbReference>
<dbReference type="GO" id="GO:0005874">
    <property type="term" value="C:microtubule"/>
    <property type="evidence" value="ECO:0007669"/>
    <property type="project" value="UniProtKB-KW"/>
</dbReference>
<dbReference type="GO" id="GO:0005819">
    <property type="term" value="C:spindle"/>
    <property type="evidence" value="ECO:0007669"/>
    <property type="project" value="UniProtKB-SubCell"/>
</dbReference>
<keyword evidence="2" id="KW-0963">Cytoplasm</keyword>